<dbReference type="Pfam" id="PF14432">
    <property type="entry name" value="DYW_deaminase"/>
    <property type="match status" value="1"/>
</dbReference>
<dbReference type="PROSITE" id="PS51375">
    <property type="entry name" value="PPR"/>
    <property type="match status" value="8"/>
</dbReference>
<evidence type="ECO:0000313" key="5">
    <source>
        <dbReference type="Proteomes" id="UP000824469"/>
    </source>
</evidence>
<dbReference type="Pfam" id="PF01535">
    <property type="entry name" value="PPR"/>
    <property type="match status" value="4"/>
</dbReference>
<feature type="non-terminal residue" evidence="4">
    <location>
        <position position="762"/>
    </location>
</feature>
<dbReference type="GO" id="GO:0009451">
    <property type="term" value="P:RNA modification"/>
    <property type="evidence" value="ECO:0007669"/>
    <property type="project" value="InterPro"/>
</dbReference>
<dbReference type="AlphaFoldDB" id="A0AA38KX16"/>
<feature type="repeat" description="PPR" evidence="2">
    <location>
        <begin position="153"/>
        <end position="187"/>
    </location>
</feature>
<dbReference type="PANTHER" id="PTHR47926">
    <property type="entry name" value="PENTATRICOPEPTIDE REPEAT-CONTAINING PROTEIN"/>
    <property type="match status" value="1"/>
</dbReference>
<evidence type="ECO:0000259" key="3">
    <source>
        <dbReference type="Pfam" id="PF14432"/>
    </source>
</evidence>
<evidence type="ECO:0000313" key="4">
    <source>
        <dbReference type="EMBL" id="KAH9310683.1"/>
    </source>
</evidence>
<dbReference type="InterPro" id="IPR032867">
    <property type="entry name" value="DYW_dom"/>
</dbReference>
<sequence length="762" mass="85446">MHPQFSKTENLGDMVYHNQINARVTASANKVELKEKQLGYEQNQWKHGKNGDFGISSDDLNSMCREGRITEAFDVLIEMKKRGIRIDAEAYGSLVKGCAKMKNISEGRRVHAHIRKSEVEMDVFLGNSLVNMYAKCGSLEDARQVFDKMPERNAVSWSAMIAGYAQSGEGEEAFDLFWGMQLEGIEPHQSVFVSILRVCASLADIRKGQRVHSYVIKIGMESDVYVGSGLVTMYSRCSFVQDARKVFDKVTELDIVLWSAMIAGYSQNEQGDKALEIFHQMQLAGLEPNKFTFNSVATACANLHALEQGKCIHALAVKSSLESEVSVGNSLVTMYAKCNSVDDARKLFDKIKDPNVISWTSMIAGYAQNGNGEEALKLYHKMKQAHLKPNEFTFTSVLSACATLAALEQGKEIHRQIINRELQSEVPVGNALITMYAKCGSIEEARNVFDKMPKRNVASWTALITGYAQHACVKEALELFERMQKAGINPNQITFVSVLVTCSRVGLVNEGRELFNAMIQDHGIMPTINHYACMVDLLGRAGYLNEAEQFINQMPVEPTVVVWRTLLGACRIHNNIELAEHAAERILEFEPEDDATYVLLSNIYAAAGEWIDVAHIRQVMKDRMVKKEPGHSSIEVKNKVHTFGARDRSHPQTKEIYAKLDELRWKINKAGYVPDTSCVLHDVVEKRKECLLSYHSEKLAIAFGLISTPPNTTIRVVKNLRVCGDCHNATKYISKIVGREIVVRDTHRFHHFKDGICSCGDY</sequence>
<feature type="repeat" description="PPR" evidence="2">
    <location>
        <begin position="491"/>
        <end position="526"/>
    </location>
</feature>
<dbReference type="GO" id="GO:0008270">
    <property type="term" value="F:zinc ion binding"/>
    <property type="evidence" value="ECO:0007669"/>
    <property type="project" value="InterPro"/>
</dbReference>
<dbReference type="Pfam" id="PF20431">
    <property type="entry name" value="E_motif"/>
    <property type="match status" value="1"/>
</dbReference>
<feature type="repeat" description="PPR" evidence="2">
    <location>
        <begin position="355"/>
        <end position="389"/>
    </location>
</feature>
<dbReference type="GO" id="GO:0003723">
    <property type="term" value="F:RNA binding"/>
    <property type="evidence" value="ECO:0007669"/>
    <property type="project" value="InterPro"/>
</dbReference>
<dbReference type="SUPFAM" id="SSF48452">
    <property type="entry name" value="TPR-like"/>
    <property type="match status" value="2"/>
</dbReference>
<dbReference type="InterPro" id="IPR046849">
    <property type="entry name" value="E2_motif"/>
</dbReference>
<name>A0AA38KX16_TAXCH</name>
<dbReference type="Pfam" id="PF13041">
    <property type="entry name" value="PPR_2"/>
    <property type="match status" value="4"/>
</dbReference>
<evidence type="ECO:0000256" key="2">
    <source>
        <dbReference type="PROSITE-ProRule" id="PRU00708"/>
    </source>
</evidence>
<dbReference type="FunFam" id="1.25.40.10:FF:000073">
    <property type="entry name" value="Pentatricopeptide repeat-containing protein chloroplastic"/>
    <property type="match status" value="2"/>
</dbReference>
<feature type="repeat" description="PPR" evidence="2">
    <location>
        <begin position="456"/>
        <end position="490"/>
    </location>
</feature>
<reference evidence="4 5" key="1">
    <citation type="journal article" date="2021" name="Nat. Plants">
        <title>The Taxus genome provides insights into paclitaxel biosynthesis.</title>
        <authorList>
            <person name="Xiong X."/>
            <person name="Gou J."/>
            <person name="Liao Q."/>
            <person name="Li Y."/>
            <person name="Zhou Q."/>
            <person name="Bi G."/>
            <person name="Li C."/>
            <person name="Du R."/>
            <person name="Wang X."/>
            <person name="Sun T."/>
            <person name="Guo L."/>
            <person name="Liang H."/>
            <person name="Lu P."/>
            <person name="Wu Y."/>
            <person name="Zhang Z."/>
            <person name="Ro D.K."/>
            <person name="Shang Y."/>
            <person name="Huang S."/>
            <person name="Yan J."/>
        </authorList>
    </citation>
    <scope>NUCLEOTIDE SEQUENCE [LARGE SCALE GENOMIC DNA]</scope>
    <source>
        <strain evidence="4">Ta-2019</strain>
    </source>
</reference>
<organism evidence="4 5">
    <name type="scientific">Taxus chinensis</name>
    <name type="common">Chinese yew</name>
    <name type="synonym">Taxus wallichiana var. chinensis</name>
    <dbReference type="NCBI Taxonomy" id="29808"/>
    <lineage>
        <taxon>Eukaryota</taxon>
        <taxon>Viridiplantae</taxon>
        <taxon>Streptophyta</taxon>
        <taxon>Embryophyta</taxon>
        <taxon>Tracheophyta</taxon>
        <taxon>Spermatophyta</taxon>
        <taxon>Pinopsida</taxon>
        <taxon>Pinidae</taxon>
        <taxon>Conifers II</taxon>
        <taxon>Cupressales</taxon>
        <taxon>Taxaceae</taxon>
        <taxon>Taxus</taxon>
    </lineage>
</organism>
<feature type="repeat" description="PPR" evidence="2">
    <location>
        <begin position="87"/>
        <end position="121"/>
    </location>
</feature>
<dbReference type="PANTHER" id="PTHR47926:SF533">
    <property type="entry name" value="DYW DOMAIN-CONTAINING PROTEIN"/>
    <property type="match status" value="1"/>
</dbReference>
<dbReference type="FunFam" id="1.25.40.10:FF:000031">
    <property type="entry name" value="Pentatricopeptide repeat-containing protein mitochondrial"/>
    <property type="match status" value="1"/>
</dbReference>
<dbReference type="EMBL" id="JAHRHJ020000006">
    <property type="protein sequence ID" value="KAH9310683.1"/>
    <property type="molecule type" value="Genomic_DNA"/>
</dbReference>
<dbReference type="FunFam" id="1.25.40.10:FF:000380">
    <property type="entry name" value="Pentatricopeptide repeat-containing protein, chloroplastic"/>
    <property type="match status" value="1"/>
</dbReference>
<feature type="repeat" description="PPR" evidence="2">
    <location>
        <begin position="254"/>
        <end position="288"/>
    </location>
</feature>
<dbReference type="Proteomes" id="UP000824469">
    <property type="component" value="Unassembled WGS sequence"/>
</dbReference>
<dbReference type="Pfam" id="PF20430">
    <property type="entry name" value="Eplus_motif"/>
    <property type="match status" value="1"/>
</dbReference>
<dbReference type="InterPro" id="IPR002885">
    <property type="entry name" value="PPR_rpt"/>
</dbReference>
<feature type="repeat" description="PPR" evidence="2">
    <location>
        <begin position="122"/>
        <end position="152"/>
    </location>
</feature>
<keyword evidence="1" id="KW-0677">Repeat</keyword>
<protein>
    <recommendedName>
        <fullName evidence="3">DYW domain-containing protein</fullName>
    </recommendedName>
</protein>
<accession>A0AA38KX16</accession>
<feature type="domain" description="DYW" evidence="3">
    <location>
        <begin position="671"/>
        <end position="762"/>
    </location>
</feature>
<dbReference type="InterPro" id="IPR046848">
    <property type="entry name" value="E_motif"/>
</dbReference>
<dbReference type="NCBIfam" id="TIGR00756">
    <property type="entry name" value="PPR"/>
    <property type="match status" value="7"/>
</dbReference>
<dbReference type="Gene3D" id="1.25.40.10">
    <property type="entry name" value="Tetratricopeptide repeat domain"/>
    <property type="match status" value="3"/>
</dbReference>
<dbReference type="FunFam" id="1.25.40.10:FF:000366">
    <property type="entry name" value="Pentatricopeptide (PPR) repeat-containing protein"/>
    <property type="match status" value="1"/>
</dbReference>
<proteinExistence type="predicted"/>
<gene>
    <name evidence="4" type="ORF">KI387_025718</name>
</gene>
<evidence type="ECO:0000256" key="1">
    <source>
        <dbReference type="ARBA" id="ARBA00022737"/>
    </source>
</evidence>
<dbReference type="InterPro" id="IPR011990">
    <property type="entry name" value="TPR-like_helical_dom_sf"/>
</dbReference>
<feature type="repeat" description="PPR" evidence="2">
    <location>
        <begin position="425"/>
        <end position="455"/>
    </location>
</feature>
<keyword evidence="5" id="KW-1185">Reference proteome</keyword>
<dbReference type="InterPro" id="IPR046960">
    <property type="entry name" value="PPR_At4g14850-like_plant"/>
</dbReference>
<comment type="caution">
    <text evidence="4">The sequence shown here is derived from an EMBL/GenBank/DDBJ whole genome shotgun (WGS) entry which is preliminary data.</text>
</comment>